<evidence type="ECO:0000313" key="3">
    <source>
        <dbReference type="Proteomes" id="UP000095192"/>
    </source>
</evidence>
<protein>
    <submittedName>
        <fullName evidence="2">Uncharacterized protein</fullName>
    </submittedName>
</protein>
<proteinExistence type="predicted"/>
<dbReference type="InParanoid" id="A0A1D3CVI3"/>
<dbReference type="VEuPathDB" id="ToxoDB:cyc_00048"/>
<organism evidence="2 3">
    <name type="scientific">Cyclospora cayetanensis</name>
    <dbReference type="NCBI Taxonomy" id="88456"/>
    <lineage>
        <taxon>Eukaryota</taxon>
        <taxon>Sar</taxon>
        <taxon>Alveolata</taxon>
        <taxon>Apicomplexa</taxon>
        <taxon>Conoidasida</taxon>
        <taxon>Coccidia</taxon>
        <taxon>Eucoccidiorida</taxon>
        <taxon>Eimeriorina</taxon>
        <taxon>Eimeriidae</taxon>
        <taxon>Cyclospora</taxon>
    </lineage>
</organism>
<evidence type="ECO:0000313" key="2">
    <source>
        <dbReference type="EMBL" id="OEH75202.1"/>
    </source>
</evidence>
<accession>A0A1D3CVI3</accession>
<keyword evidence="3" id="KW-1185">Reference proteome</keyword>
<dbReference type="AlphaFoldDB" id="A0A1D3CVI3"/>
<evidence type="ECO:0000256" key="1">
    <source>
        <dbReference type="SAM" id="MobiDB-lite"/>
    </source>
</evidence>
<feature type="region of interest" description="Disordered" evidence="1">
    <location>
        <begin position="72"/>
        <end position="108"/>
    </location>
</feature>
<name>A0A1D3CVI3_9EIME</name>
<dbReference type="EMBL" id="JROU02001794">
    <property type="protein sequence ID" value="OEH75202.1"/>
    <property type="molecule type" value="Genomic_DNA"/>
</dbReference>
<dbReference type="Proteomes" id="UP000095192">
    <property type="component" value="Unassembled WGS sequence"/>
</dbReference>
<sequence>MEAAARAQDMGRVRPEEGITAVRDAFNECEREHLCRCVWPCSFVCVSICLCVYMALLVRGEETIHEALSARTGSPVGNCRKQTPSQREGSRRFSLGTQGDANFCGQGK</sequence>
<reference evidence="2 3" key="1">
    <citation type="journal article" date="2016" name="BMC Genomics">
        <title>Comparative genomics reveals Cyclospora cayetanensis possesses coccidia-like metabolism and invasion components but unique surface antigens.</title>
        <authorList>
            <person name="Liu S."/>
            <person name="Wang L."/>
            <person name="Zheng H."/>
            <person name="Xu Z."/>
            <person name="Roellig D.M."/>
            <person name="Li N."/>
            <person name="Frace M.A."/>
            <person name="Tang K."/>
            <person name="Arrowood M.J."/>
            <person name="Moss D.M."/>
            <person name="Zhang L."/>
            <person name="Feng Y."/>
            <person name="Xiao L."/>
        </authorList>
    </citation>
    <scope>NUCLEOTIDE SEQUENCE [LARGE SCALE GENOMIC DNA]</scope>
    <source>
        <strain evidence="2 3">CHN_HEN01</strain>
    </source>
</reference>
<comment type="caution">
    <text evidence="2">The sequence shown here is derived from an EMBL/GenBank/DDBJ whole genome shotgun (WGS) entry which is preliminary data.</text>
</comment>
<gene>
    <name evidence="2" type="ORF">cyc_00048</name>
</gene>